<dbReference type="PANTHER" id="PTHR33096">
    <property type="entry name" value="CXC2 DOMAIN-CONTAINING PROTEIN"/>
    <property type="match status" value="1"/>
</dbReference>
<name>A0A8K0JFG1_9TREE</name>
<evidence type="ECO:0000313" key="1">
    <source>
        <dbReference type="EMBL" id="KAG7527162.1"/>
    </source>
</evidence>
<dbReference type="EMBL" id="JABELV010000533">
    <property type="protein sequence ID" value="KAG7527162.1"/>
    <property type="molecule type" value="Genomic_DNA"/>
</dbReference>
<sequence length="147" mass="16867">MIKEYENSKFPLALVHWFATEYPGRIIFGYDIGCSFDKTFRHAPALSHLAGPDRTDSRIQFQVGAWHGYAHQRPCRVSYHPRLTAQAGLEDFETCERLFSFTNGVAGVTRSATRFHRHQQLEWVIEQCNNDKLSLMGGYIFLLSLLG</sequence>
<gene>
    <name evidence="1" type="ORF">FFLO_07209</name>
</gene>
<dbReference type="Proteomes" id="UP000812966">
    <property type="component" value="Unassembled WGS sequence"/>
</dbReference>
<dbReference type="InterPro" id="IPR040521">
    <property type="entry name" value="KDZ"/>
</dbReference>
<organism evidence="1 2">
    <name type="scientific">Filobasidium floriforme</name>
    <dbReference type="NCBI Taxonomy" id="5210"/>
    <lineage>
        <taxon>Eukaryota</taxon>
        <taxon>Fungi</taxon>
        <taxon>Dikarya</taxon>
        <taxon>Basidiomycota</taxon>
        <taxon>Agaricomycotina</taxon>
        <taxon>Tremellomycetes</taxon>
        <taxon>Filobasidiales</taxon>
        <taxon>Filobasidiaceae</taxon>
        <taxon>Filobasidium</taxon>
    </lineage>
</organism>
<reference evidence="1" key="1">
    <citation type="submission" date="2020-04" db="EMBL/GenBank/DDBJ databases">
        <title>Analysis of mating type loci in Filobasidium floriforme.</title>
        <authorList>
            <person name="Nowrousian M."/>
        </authorList>
    </citation>
    <scope>NUCLEOTIDE SEQUENCE</scope>
    <source>
        <strain evidence="1">CBS 6242</strain>
    </source>
</reference>
<keyword evidence="2" id="KW-1185">Reference proteome</keyword>
<comment type="caution">
    <text evidence="1">The sequence shown here is derived from an EMBL/GenBank/DDBJ whole genome shotgun (WGS) entry which is preliminary data.</text>
</comment>
<dbReference type="AlphaFoldDB" id="A0A8K0JFG1"/>
<evidence type="ECO:0000313" key="2">
    <source>
        <dbReference type="Proteomes" id="UP000812966"/>
    </source>
</evidence>
<proteinExistence type="predicted"/>
<accession>A0A8K0JFG1</accession>
<protein>
    <submittedName>
        <fullName evidence="1">Uncharacterized protein</fullName>
    </submittedName>
</protein>
<dbReference type="PANTHER" id="PTHR33096:SF1">
    <property type="entry name" value="CXC1-LIKE CYSTEINE CLUSTER ASSOCIATED WITH KDZ TRANSPOSASES DOMAIN-CONTAINING PROTEIN"/>
    <property type="match status" value="1"/>
</dbReference>
<dbReference type="Pfam" id="PF18758">
    <property type="entry name" value="KDZ"/>
    <property type="match status" value="1"/>
</dbReference>